<name>A0A6A6DPK4_9PEZI</name>
<dbReference type="PANTHER" id="PTHR34414:SF1">
    <property type="entry name" value="SUBTILISIN-LIKE SERINE PROTEASE"/>
    <property type="match status" value="1"/>
</dbReference>
<accession>A0A6A6DPK4</accession>
<dbReference type="Pfam" id="PF20246">
    <property type="entry name" value="DUF6601"/>
    <property type="match status" value="1"/>
</dbReference>
<reference evidence="2" key="1">
    <citation type="journal article" date="2020" name="Stud. Mycol.">
        <title>101 Dothideomycetes genomes: a test case for predicting lifestyles and emergence of pathogens.</title>
        <authorList>
            <person name="Haridas S."/>
            <person name="Albert R."/>
            <person name="Binder M."/>
            <person name="Bloem J."/>
            <person name="Labutti K."/>
            <person name="Salamov A."/>
            <person name="Andreopoulos B."/>
            <person name="Baker S."/>
            <person name="Barry K."/>
            <person name="Bills G."/>
            <person name="Bluhm B."/>
            <person name="Cannon C."/>
            <person name="Castanera R."/>
            <person name="Culley D."/>
            <person name="Daum C."/>
            <person name="Ezra D."/>
            <person name="Gonzalez J."/>
            <person name="Henrissat B."/>
            <person name="Kuo A."/>
            <person name="Liang C."/>
            <person name="Lipzen A."/>
            <person name="Lutzoni F."/>
            <person name="Magnuson J."/>
            <person name="Mondo S."/>
            <person name="Nolan M."/>
            <person name="Ohm R."/>
            <person name="Pangilinan J."/>
            <person name="Park H.-J."/>
            <person name="Ramirez L."/>
            <person name="Alfaro M."/>
            <person name="Sun H."/>
            <person name="Tritt A."/>
            <person name="Yoshinaga Y."/>
            <person name="Zwiers L.-H."/>
            <person name="Turgeon B."/>
            <person name="Goodwin S."/>
            <person name="Spatafora J."/>
            <person name="Crous P."/>
            <person name="Grigoriev I."/>
        </authorList>
    </citation>
    <scope>NUCLEOTIDE SEQUENCE</scope>
    <source>
        <strain evidence="2">CBS 207.26</strain>
    </source>
</reference>
<organism evidence="2 3">
    <name type="scientific">Zopfia rhizophila CBS 207.26</name>
    <dbReference type="NCBI Taxonomy" id="1314779"/>
    <lineage>
        <taxon>Eukaryota</taxon>
        <taxon>Fungi</taxon>
        <taxon>Dikarya</taxon>
        <taxon>Ascomycota</taxon>
        <taxon>Pezizomycotina</taxon>
        <taxon>Dothideomycetes</taxon>
        <taxon>Dothideomycetes incertae sedis</taxon>
        <taxon>Zopfiaceae</taxon>
        <taxon>Zopfia</taxon>
    </lineage>
</organism>
<protein>
    <recommendedName>
        <fullName evidence="4">Subtilisin-like serine protease</fullName>
    </recommendedName>
</protein>
<evidence type="ECO:0000313" key="2">
    <source>
        <dbReference type="EMBL" id="KAF2180318.1"/>
    </source>
</evidence>
<evidence type="ECO:0000313" key="3">
    <source>
        <dbReference type="Proteomes" id="UP000800200"/>
    </source>
</evidence>
<dbReference type="OrthoDB" id="5086500at2759"/>
<keyword evidence="1" id="KW-1133">Transmembrane helix</keyword>
<keyword evidence="3" id="KW-1185">Reference proteome</keyword>
<dbReference type="PANTHER" id="PTHR34414">
    <property type="entry name" value="HET DOMAIN-CONTAINING PROTEIN-RELATED"/>
    <property type="match status" value="1"/>
</dbReference>
<feature type="transmembrane region" description="Helical" evidence="1">
    <location>
        <begin position="237"/>
        <end position="256"/>
    </location>
</feature>
<dbReference type="EMBL" id="ML994659">
    <property type="protein sequence ID" value="KAF2180318.1"/>
    <property type="molecule type" value="Genomic_DNA"/>
</dbReference>
<dbReference type="InterPro" id="IPR046536">
    <property type="entry name" value="DUF6601"/>
</dbReference>
<dbReference type="Proteomes" id="UP000800200">
    <property type="component" value="Unassembled WGS sequence"/>
</dbReference>
<keyword evidence="1" id="KW-0812">Transmembrane</keyword>
<proteinExistence type="predicted"/>
<gene>
    <name evidence="2" type="ORF">K469DRAFT_640163</name>
</gene>
<evidence type="ECO:0000256" key="1">
    <source>
        <dbReference type="SAM" id="Phobius"/>
    </source>
</evidence>
<dbReference type="AlphaFoldDB" id="A0A6A6DPK4"/>
<evidence type="ECO:0008006" key="4">
    <source>
        <dbReference type="Google" id="ProtNLM"/>
    </source>
</evidence>
<sequence>MTQPVSLAKSLSPPFSKDRSIVTLLQVHHPVAIIYGHQLLRPREDPRNYLDCELNTPKLNLIHQHLWLAGVARPARPLHRQKLLDRTIYLTESPDEHLVWHELRIFVKPLPEFLLNFEYWEKELCGDEDLYKCACGLLLSYIWLVGHKSDLHIAHETGVFPKEVDWLMWTSFVEDFLSNMNLLTLHQVNKRYQYGELRLSRLNSLYRYTPSVFSVRNFMYGFMSSSTWYKAFFERNFAWLLAVFVYVTVILSAMQVGLATERLQGNLQFQEASYSFAITSIVTVVAMVGVILLMWVVLFCYHLGSTMQYTRHVRSDKERRLYDRH</sequence>
<feature type="transmembrane region" description="Helical" evidence="1">
    <location>
        <begin position="276"/>
        <end position="301"/>
    </location>
</feature>
<keyword evidence="1" id="KW-0472">Membrane</keyword>